<dbReference type="Proteomes" id="UP001457282">
    <property type="component" value="Unassembled WGS sequence"/>
</dbReference>
<comment type="similarity">
    <text evidence="2">Belongs to the GLUTAMINE DUMPER 1 (TC 9.B.60) family.</text>
</comment>
<dbReference type="GO" id="GO:0016020">
    <property type="term" value="C:membrane"/>
    <property type="evidence" value="ECO:0007669"/>
    <property type="project" value="UniProtKB-SubCell"/>
</dbReference>
<feature type="transmembrane region" description="Helical" evidence="9">
    <location>
        <begin position="20"/>
        <end position="43"/>
    </location>
</feature>
<evidence type="ECO:0000256" key="7">
    <source>
        <dbReference type="ARBA" id="ARBA00023136"/>
    </source>
</evidence>
<dbReference type="EMBL" id="JBEDUW010000006">
    <property type="protein sequence ID" value="KAK9924796.1"/>
    <property type="molecule type" value="Genomic_DNA"/>
</dbReference>
<accession>A0AAW1WJ49</accession>
<keyword evidence="3" id="KW-0813">Transport</keyword>
<comment type="caution">
    <text evidence="10">The sequence shown here is derived from an EMBL/GenBank/DDBJ whole genome shotgun (WGS) entry which is preliminary data.</text>
</comment>
<evidence type="ECO:0000256" key="1">
    <source>
        <dbReference type="ARBA" id="ARBA00004167"/>
    </source>
</evidence>
<evidence type="ECO:0000256" key="8">
    <source>
        <dbReference type="SAM" id="MobiDB-lite"/>
    </source>
</evidence>
<sequence>MRPTTTSSSTRVVHPWKSPLPYLFGSLAVIFLLISVALIILICSYRKRSSGSSSDRDEEKPPKPNTNSTVFDDEPKIVVIMAGEDKPTHLATPVTSVCSCSCEKV</sequence>
<keyword evidence="7 9" id="KW-0472">Membrane</keyword>
<evidence type="ECO:0000313" key="10">
    <source>
        <dbReference type="EMBL" id="KAK9924796.1"/>
    </source>
</evidence>
<keyword evidence="4 9" id="KW-0812">Transmembrane</keyword>
<evidence type="ECO:0000256" key="4">
    <source>
        <dbReference type="ARBA" id="ARBA00022692"/>
    </source>
</evidence>
<dbReference type="PANTHER" id="PTHR33228:SF80">
    <property type="entry name" value="PROTEIN, PUTATIVE-RELATED"/>
    <property type="match status" value="1"/>
</dbReference>
<keyword evidence="11" id="KW-1185">Reference proteome</keyword>
<keyword evidence="6 9" id="KW-1133">Transmembrane helix</keyword>
<dbReference type="InterPro" id="IPR040359">
    <property type="entry name" value="GDU"/>
</dbReference>
<reference evidence="10 11" key="1">
    <citation type="journal article" date="2023" name="G3 (Bethesda)">
        <title>A chromosome-length genome assembly and annotation of blackberry (Rubus argutus, cv. 'Hillquist').</title>
        <authorList>
            <person name="Bruna T."/>
            <person name="Aryal R."/>
            <person name="Dudchenko O."/>
            <person name="Sargent D.J."/>
            <person name="Mead D."/>
            <person name="Buti M."/>
            <person name="Cavallini A."/>
            <person name="Hytonen T."/>
            <person name="Andres J."/>
            <person name="Pham M."/>
            <person name="Weisz D."/>
            <person name="Mascagni F."/>
            <person name="Usai G."/>
            <person name="Natali L."/>
            <person name="Bassil N."/>
            <person name="Fernandez G.E."/>
            <person name="Lomsadze A."/>
            <person name="Armour M."/>
            <person name="Olukolu B."/>
            <person name="Poorten T."/>
            <person name="Britton C."/>
            <person name="Davik J."/>
            <person name="Ashrafi H."/>
            <person name="Aiden E.L."/>
            <person name="Borodovsky M."/>
            <person name="Worthington M."/>
        </authorList>
    </citation>
    <scope>NUCLEOTIDE SEQUENCE [LARGE SCALE GENOMIC DNA]</scope>
    <source>
        <strain evidence="10">PI 553951</strain>
    </source>
</reference>
<dbReference type="GO" id="GO:0080143">
    <property type="term" value="P:regulation of amino acid export"/>
    <property type="evidence" value="ECO:0007669"/>
    <property type="project" value="InterPro"/>
</dbReference>
<evidence type="ECO:0000256" key="5">
    <source>
        <dbReference type="ARBA" id="ARBA00022970"/>
    </source>
</evidence>
<evidence type="ECO:0000256" key="2">
    <source>
        <dbReference type="ARBA" id="ARBA00009977"/>
    </source>
</evidence>
<evidence type="ECO:0000256" key="9">
    <source>
        <dbReference type="SAM" id="Phobius"/>
    </source>
</evidence>
<dbReference type="PANTHER" id="PTHR33228">
    <property type="entry name" value="PROTEIN GLUTAMINE DUMPER 4-RELATED"/>
    <property type="match status" value="1"/>
</dbReference>
<comment type="subcellular location">
    <subcellularLocation>
        <location evidence="1">Membrane</location>
        <topology evidence="1">Single-pass membrane protein</topology>
    </subcellularLocation>
</comment>
<dbReference type="AlphaFoldDB" id="A0AAW1WJ49"/>
<evidence type="ECO:0000256" key="3">
    <source>
        <dbReference type="ARBA" id="ARBA00022448"/>
    </source>
</evidence>
<evidence type="ECO:0000256" key="6">
    <source>
        <dbReference type="ARBA" id="ARBA00022989"/>
    </source>
</evidence>
<keyword evidence="5" id="KW-0029">Amino-acid transport</keyword>
<proteinExistence type="inferred from homology"/>
<protein>
    <submittedName>
        <fullName evidence="10">Uncharacterized protein</fullName>
    </submittedName>
</protein>
<dbReference type="GO" id="GO:0006865">
    <property type="term" value="P:amino acid transport"/>
    <property type="evidence" value="ECO:0007669"/>
    <property type="project" value="UniProtKB-KW"/>
</dbReference>
<name>A0AAW1WJ49_RUBAR</name>
<organism evidence="10 11">
    <name type="scientific">Rubus argutus</name>
    <name type="common">Southern blackberry</name>
    <dbReference type="NCBI Taxonomy" id="59490"/>
    <lineage>
        <taxon>Eukaryota</taxon>
        <taxon>Viridiplantae</taxon>
        <taxon>Streptophyta</taxon>
        <taxon>Embryophyta</taxon>
        <taxon>Tracheophyta</taxon>
        <taxon>Spermatophyta</taxon>
        <taxon>Magnoliopsida</taxon>
        <taxon>eudicotyledons</taxon>
        <taxon>Gunneridae</taxon>
        <taxon>Pentapetalae</taxon>
        <taxon>rosids</taxon>
        <taxon>fabids</taxon>
        <taxon>Rosales</taxon>
        <taxon>Rosaceae</taxon>
        <taxon>Rosoideae</taxon>
        <taxon>Rosoideae incertae sedis</taxon>
        <taxon>Rubus</taxon>
    </lineage>
</organism>
<evidence type="ECO:0000313" key="11">
    <source>
        <dbReference type="Proteomes" id="UP001457282"/>
    </source>
</evidence>
<gene>
    <name evidence="10" type="ORF">M0R45_033147</name>
</gene>
<feature type="region of interest" description="Disordered" evidence="8">
    <location>
        <begin position="48"/>
        <end position="71"/>
    </location>
</feature>